<keyword evidence="1" id="KW-0812">Transmembrane</keyword>
<dbReference type="KEGG" id="cad:Curi_c00340"/>
<protein>
    <submittedName>
        <fullName evidence="2">Inner-membrane translocator</fullName>
    </submittedName>
</protein>
<accession>K0AXE3</accession>
<keyword evidence="1" id="KW-1133">Transmembrane helix</keyword>
<feature type="transmembrane region" description="Helical" evidence="1">
    <location>
        <begin position="33"/>
        <end position="54"/>
    </location>
</feature>
<dbReference type="EMBL" id="CP003326">
    <property type="protein sequence ID" value="AFS77116.1"/>
    <property type="molecule type" value="Genomic_DNA"/>
</dbReference>
<proteinExistence type="predicted"/>
<reference evidence="2 3" key="1">
    <citation type="journal article" date="2012" name="PLoS ONE">
        <title>The purine-utilizing bacterium Clostridium acidurici 9a: a genome-guided metabolic reconsideration.</title>
        <authorList>
            <person name="Hartwich K."/>
            <person name="Poehlein A."/>
            <person name="Daniel R."/>
        </authorList>
    </citation>
    <scope>NUCLEOTIDE SEQUENCE [LARGE SCALE GENOMIC DNA]</scope>
    <source>
        <strain evidence="3">ATCC 7906 / DSM 604 / BCRC 14475 / CIP 104303 / KCTC 5404 / NCIMB 10678 / 9a</strain>
    </source>
</reference>
<organism evidence="2 3">
    <name type="scientific">Gottschalkia acidurici (strain ATCC 7906 / DSM 604 / BCRC 14475 / CIP 104303 / KCTC 5404 / NCIMB 10678 / 9a)</name>
    <name type="common">Clostridium acidurici</name>
    <dbReference type="NCBI Taxonomy" id="1128398"/>
    <lineage>
        <taxon>Bacteria</taxon>
        <taxon>Bacillati</taxon>
        <taxon>Bacillota</taxon>
        <taxon>Tissierellia</taxon>
        <taxon>Tissierellales</taxon>
        <taxon>Gottschalkiaceae</taxon>
        <taxon>Gottschalkia</taxon>
    </lineage>
</organism>
<keyword evidence="3" id="KW-1185">Reference proteome</keyword>
<dbReference type="eggNOG" id="COG1172">
    <property type="taxonomic scope" value="Bacteria"/>
</dbReference>
<dbReference type="Proteomes" id="UP000006094">
    <property type="component" value="Chromosome"/>
</dbReference>
<dbReference type="RefSeq" id="WP_014966253.1">
    <property type="nucleotide sequence ID" value="NC_018664.1"/>
</dbReference>
<sequence length="90" mass="9721">MGTLNTYAAHEQVGLFAVTSLLIGDASVTKATFGQALLGTFLFHLLFIISPVAGQNLMNNGQIGKFFRVFIAYDVIGIALALHAWHKKAE</sequence>
<evidence type="ECO:0000256" key="1">
    <source>
        <dbReference type="SAM" id="Phobius"/>
    </source>
</evidence>
<evidence type="ECO:0000313" key="2">
    <source>
        <dbReference type="EMBL" id="AFS77116.1"/>
    </source>
</evidence>
<dbReference type="AlphaFoldDB" id="K0AXE3"/>
<gene>
    <name evidence="2" type="ordered locus">Curi_c00340</name>
</gene>
<dbReference type="HOGENOM" id="CLU_2435556_0_0_9"/>
<name>K0AXE3_GOTA9</name>
<dbReference type="STRING" id="1128398.Curi_c00340"/>
<evidence type="ECO:0000313" key="3">
    <source>
        <dbReference type="Proteomes" id="UP000006094"/>
    </source>
</evidence>
<keyword evidence="1" id="KW-0472">Membrane</keyword>
<feature type="transmembrane region" description="Helical" evidence="1">
    <location>
        <begin position="66"/>
        <end position="85"/>
    </location>
</feature>